<dbReference type="EMBL" id="CP007139">
    <property type="protein sequence ID" value="AIE84221.1"/>
    <property type="molecule type" value="Genomic_DNA"/>
</dbReference>
<evidence type="ECO:0000256" key="2">
    <source>
        <dbReference type="ARBA" id="ARBA00023235"/>
    </source>
</evidence>
<evidence type="ECO:0000313" key="5">
    <source>
        <dbReference type="Proteomes" id="UP000027982"/>
    </source>
</evidence>
<dbReference type="Gene3D" id="3.10.310.10">
    <property type="entry name" value="Diaminopimelate Epimerase, Chain A, domain 1"/>
    <property type="match status" value="2"/>
</dbReference>
<dbReference type="Pfam" id="PF01678">
    <property type="entry name" value="DAP_epimerase"/>
    <property type="match status" value="2"/>
</dbReference>
<dbReference type="STRING" id="661478.OP10G_0853"/>
<dbReference type="eggNOG" id="COG0253">
    <property type="taxonomic scope" value="Bacteria"/>
</dbReference>
<dbReference type="NCBIfam" id="TIGR00652">
    <property type="entry name" value="DapF"/>
    <property type="match status" value="1"/>
</dbReference>
<dbReference type="PANTHER" id="PTHR31689">
    <property type="entry name" value="DIAMINOPIMELATE EPIMERASE, CHLOROPLASTIC"/>
    <property type="match status" value="1"/>
</dbReference>
<dbReference type="Proteomes" id="UP000027982">
    <property type="component" value="Chromosome"/>
</dbReference>
<dbReference type="HOGENOM" id="CLU_053306_3_0_0"/>
<evidence type="ECO:0000313" key="4">
    <source>
        <dbReference type="EMBL" id="AIE84221.1"/>
    </source>
</evidence>
<keyword evidence="2" id="KW-0413">Isomerase</keyword>
<reference evidence="4" key="1">
    <citation type="journal article" date="2014" name="PLoS ONE">
        <title>The first complete genome sequence of the class fimbriimonadia in the phylum armatimonadetes.</title>
        <authorList>
            <person name="Hu Z.Y."/>
            <person name="Wang Y.Z."/>
            <person name="Im W.T."/>
            <person name="Wang S.Y."/>
            <person name="Zhao G.P."/>
            <person name="Zheng H.J."/>
            <person name="Quan Z.X."/>
        </authorList>
    </citation>
    <scope>NUCLEOTIDE SEQUENCE [LARGE SCALE GENOMIC DNA]</scope>
    <source>
        <strain evidence="4">Gsoil 348</strain>
    </source>
</reference>
<protein>
    <recommendedName>
        <fullName evidence="3">Diaminopimelate epimerase</fullName>
        <ecNumber evidence="3">5.1.1.7</ecNumber>
    </recommendedName>
</protein>
<gene>
    <name evidence="4" type="ORF">OP10G_0853</name>
</gene>
<keyword evidence="5" id="KW-1185">Reference proteome</keyword>
<reference evidence="4" key="2">
    <citation type="submission" date="2014-01" db="EMBL/GenBank/DDBJ databases">
        <authorList>
            <person name="Hu Z.-Y."/>
            <person name="Wang Y.-Z."/>
            <person name="Im W.-T."/>
            <person name="Wang S.-Y."/>
            <person name="Zhao G.-P."/>
            <person name="Zheng H.-J."/>
            <person name="Quan Z.-X."/>
        </authorList>
    </citation>
    <scope>NUCLEOTIDE SEQUENCE</scope>
    <source>
        <strain evidence="4">Gsoil 348</strain>
    </source>
</reference>
<dbReference type="KEGG" id="fgi:OP10G_0853"/>
<dbReference type="GO" id="GO:0009089">
    <property type="term" value="P:lysine biosynthetic process via diaminopimelate"/>
    <property type="evidence" value="ECO:0007669"/>
    <property type="project" value="UniProtKB-UniRule"/>
</dbReference>
<comment type="similarity">
    <text evidence="1">Belongs to the diaminopimelate epimerase family.</text>
</comment>
<sequence>MIRRIPFWKLQSVGNDFPLVHLADIDAALEFERQEELAKAPEIAPAQVVKECSVTPDQALPDPGKATEFLGRLSIAICDRHFGVGGDGLLAMGMEGEAVRLRMFNPDGTEDFCGNGIRCAAVHAHAMGWVGSDFTIKHLDREVPTHIGEGQVSTVIGIADYDPKKVPHTGFGEIFNRTVWSGMDGGQPLSLFGSALTTGSTHVVIPTTALPDQEIFESVSAKIEVDPQFPDRTSVIWSKEVAPNQLELMIWERGVGETLGCGTGSSAAAADYLRRKGRGGTVEIKSKGGTLQVEMSDWTAPIQISGTAEQVYRGEFAFKA</sequence>
<evidence type="ECO:0000256" key="1">
    <source>
        <dbReference type="ARBA" id="ARBA00010219"/>
    </source>
</evidence>
<evidence type="ECO:0000256" key="3">
    <source>
        <dbReference type="NCBIfam" id="TIGR00652"/>
    </source>
</evidence>
<dbReference type="GO" id="GO:0008837">
    <property type="term" value="F:diaminopimelate epimerase activity"/>
    <property type="evidence" value="ECO:0007669"/>
    <property type="project" value="UniProtKB-UniRule"/>
</dbReference>
<accession>A0A068NL68</accession>
<dbReference type="OrthoDB" id="9793775at2"/>
<name>A0A068NL68_FIMGI</name>
<dbReference type="EC" id="5.1.1.7" evidence="3"/>
<dbReference type="RefSeq" id="WP_025227135.1">
    <property type="nucleotide sequence ID" value="NZ_CP007139.1"/>
</dbReference>
<proteinExistence type="inferred from homology"/>
<dbReference type="GO" id="GO:0005829">
    <property type="term" value="C:cytosol"/>
    <property type="evidence" value="ECO:0007669"/>
    <property type="project" value="TreeGrafter"/>
</dbReference>
<dbReference type="AlphaFoldDB" id="A0A068NL68"/>
<organism evidence="4 5">
    <name type="scientific">Fimbriimonas ginsengisoli Gsoil 348</name>
    <dbReference type="NCBI Taxonomy" id="661478"/>
    <lineage>
        <taxon>Bacteria</taxon>
        <taxon>Bacillati</taxon>
        <taxon>Armatimonadota</taxon>
        <taxon>Fimbriimonadia</taxon>
        <taxon>Fimbriimonadales</taxon>
        <taxon>Fimbriimonadaceae</taxon>
        <taxon>Fimbriimonas</taxon>
    </lineage>
</organism>
<dbReference type="PANTHER" id="PTHR31689:SF0">
    <property type="entry name" value="DIAMINOPIMELATE EPIMERASE"/>
    <property type="match status" value="1"/>
</dbReference>
<dbReference type="SUPFAM" id="SSF54506">
    <property type="entry name" value="Diaminopimelate epimerase-like"/>
    <property type="match status" value="2"/>
</dbReference>
<dbReference type="InterPro" id="IPR001653">
    <property type="entry name" value="DAP_epimerase_DapF"/>
</dbReference>